<organism evidence="1 2">
    <name type="scientific">Methylobacterium aquaticum</name>
    <dbReference type="NCBI Taxonomy" id="270351"/>
    <lineage>
        <taxon>Bacteria</taxon>
        <taxon>Pseudomonadati</taxon>
        <taxon>Pseudomonadota</taxon>
        <taxon>Alphaproteobacteria</taxon>
        <taxon>Hyphomicrobiales</taxon>
        <taxon>Methylobacteriaceae</taxon>
        <taxon>Methylobacterium</taxon>
    </lineage>
</organism>
<reference evidence="1 2" key="1">
    <citation type="journal article" date="2015" name="Genome Announc.">
        <title>Complete Genome Sequence of Methylobacterium aquaticum Strain 22A, Isolated from Racomitrium japonicum Moss.</title>
        <authorList>
            <person name="Tani A."/>
            <person name="Ogura Y."/>
            <person name="Hayashi T."/>
            <person name="Kimbara K."/>
        </authorList>
    </citation>
    <scope>NUCLEOTIDE SEQUENCE [LARGE SCALE GENOMIC DNA]</scope>
    <source>
        <strain evidence="1 2">MA-22A</strain>
    </source>
</reference>
<accession>A0A0C6FJX7</accession>
<dbReference type="RefSeq" id="WP_060848329.1">
    <property type="nucleotide sequence ID" value="NZ_AP014704.1"/>
</dbReference>
<protein>
    <submittedName>
        <fullName evidence="1">Uncharacterized protein</fullName>
    </submittedName>
</protein>
<evidence type="ECO:0000313" key="1">
    <source>
        <dbReference type="EMBL" id="BAQ47362.1"/>
    </source>
</evidence>
<dbReference type="KEGG" id="maqu:Maq22A_c21760"/>
<dbReference type="OrthoDB" id="8000556at2"/>
<dbReference type="Proteomes" id="UP000061432">
    <property type="component" value="Chromosome"/>
</dbReference>
<proteinExistence type="predicted"/>
<evidence type="ECO:0000313" key="2">
    <source>
        <dbReference type="Proteomes" id="UP000061432"/>
    </source>
</evidence>
<dbReference type="PATRIC" id="fig|270351.10.peg.4205"/>
<gene>
    <name evidence="1" type="ORF">Maq22A_c21760</name>
</gene>
<dbReference type="AlphaFoldDB" id="A0A0C6FJX7"/>
<dbReference type="EMBL" id="AP014704">
    <property type="protein sequence ID" value="BAQ47362.1"/>
    <property type="molecule type" value="Genomic_DNA"/>
</dbReference>
<sequence length="97" mass="11250">MTPITERDRAFLRREWRDLGGCVVQDDPDPADHDAIYAWVLDFIDSGVDDPDYPHVHGLIDHSLNFDIPFAATERVRGELMTIARRKRADPGWRRHP</sequence>
<name>A0A0C6FJX7_9HYPH</name>
<reference evidence="2" key="2">
    <citation type="submission" date="2015-01" db="EMBL/GenBank/DDBJ databases">
        <title>Complete genome sequence of Methylobacterium aquaticum strain 22A.</title>
        <authorList>
            <person name="Tani A."/>
            <person name="Ogura Y."/>
            <person name="Hayashi T."/>
        </authorList>
    </citation>
    <scope>NUCLEOTIDE SEQUENCE [LARGE SCALE GENOMIC DNA]</scope>
    <source>
        <strain evidence="2">MA-22A</strain>
    </source>
</reference>